<reference evidence="4" key="1">
    <citation type="submission" date="2016-03" db="EMBL/GenBank/DDBJ databases">
        <title>Draft genome sequence of Paenibacillus glacialis DSM 22343.</title>
        <authorList>
            <person name="Shin S.-K."/>
            <person name="Yi H."/>
        </authorList>
    </citation>
    <scope>NUCLEOTIDE SEQUENCE [LARGE SCALE GENOMIC DNA]</scope>
    <source>
        <strain evidence="4">NBRC 105008</strain>
    </source>
</reference>
<accession>A0A1B9DL40</accession>
<reference evidence="1 6" key="4">
    <citation type="submission" date="2019-07" db="EMBL/GenBank/DDBJ databases">
        <title>Whole genome shotgun sequence of Flavobacterium glycines NBRC 105008.</title>
        <authorList>
            <person name="Hosoyama A."/>
            <person name="Uohara A."/>
            <person name="Ohji S."/>
            <person name="Ichikawa N."/>
        </authorList>
    </citation>
    <scope>NUCLEOTIDE SEQUENCE [LARGE SCALE GENOMIC DNA]</scope>
    <source>
        <strain evidence="1 6">NBRC 105008</strain>
    </source>
</reference>
<dbReference type="EMBL" id="LVEO01000022">
    <property type="protein sequence ID" value="OCB70414.1"/>
    <property type="molecule type" value="Genomic_DNA"/>
</dbReference>
<dbReference type="EMBL" id="FNEO01000012">
    <property type="protein sequence ID" value="SDK09949.1"/>
    <property type="molecule type" value="Genomic_DNA"/>
</dbReference>
<evidence type="ECO:0000313" key="6">
    <source>
        <dbReference type="Proteomes" id="UP000321579"/>
    </source>
</evidence>
<evidence type="ECO:0000313" key="2">
    <source>
        <dbReference type="EMBL" id="OCB70414.1"/>
    </source>
</evidence>
<dbReference type="InterPro" id="IPR038360">
    <property type="entry name" value="DUF4844_sf"/>
</dbReference>
<dbReference type="Gene3D" id="1.20.1480.40">
    <property type="entry name" value="Uncharacterised protein PF16133, DUF4844"/>
    <property type="match status" value="1"/>
</dbReference>
<protein>
    <recommendedName>
        <fullName evidence="7">DUF4844 domain-containing protein</fullName>
    </recommendedName>
</protein>
<sequence length="217" mass="25637">MTTSKIDKLKYLLVKEKFADSEWDKRGLIPSNLELCEHLENNLNDCINSLLNQTEKETPKKIKRILIQNMKSLNKSELDTEEKEFVCDYYHEISKIVEVDFKNELNKWLYGSILNSFIKISEFIKGKEKIIEITSQNCTKCNSKLETFILEKDENIPDSDFLIVKCKSCAEFNLIVNGPKIKRLRFGEYDLTEQLSRKDFDLEEAKTRLKQIQYFRK</sequence>
<evidence type="ECO:0000313" key="3">
    <source>
        <dbReference type="EMBL" id="SDK09949.1"/>
    </source>
</evidence>
<keyword evidence="5" id="KW-1185">Reference proteome</keyword>
<evidence type="ECO:0000313" key="1">
    <source>
        <dbReference type="EMBL" id="GEL11538.1"/>
    </source>
</evidence>
<reference evidence="3 5" key="3">
    <citation type="submission" date="2016-10" db="EMBL/GenBank/DDBJ databases">
        <authorList>
            <person name="Varghese N."/>
            <person name="Submissions S."/>
        </authorList>
    </citation>
    <scope>NUCLEOTIDE SEQUENCE [LARGE SCALE GENOMIC DNA]</scope>
    <source>
        <strain evidence="3 5">Gm-149</strain>
    </source>
</reference>
<dbReference type="Proteomes" id="UP000321579">
    <property type="component" value="Unassembled WGS sequence"/>
</dbReference>
<name>A0A1B9DL40_9FLAO</name>
<proteinExistence type="predicted"/>
<reference evidence="2" key="2">
    <citation type="submission" date="2016-03" db="EMBL/GenBank/DDBJ databases">
        <authorList>
            <person name="Ploux O."/>
        </authorList>
    </citation>
    <scope>NUCLEOTIDE SEQUENCE</scope>
    <source>
        <strain evidence="2">NBRC 105008</strain>
    </source>
</reference>
<evidence type="ECO:0008006" key="7">
    <source>
        <dbReference type="Google" id="ProtNLM"/>
    </source>
</evidence>
<dbReference type="OrthoDB" id="893129at2"/>
<dbReference type="RefSeq" id="WP_066328991.1">
    <property type="nucleotide sequence ID" value="NZ_BJVF01000005.1"/>
</dbReference>
<dbReference type="AlphaFoldDB" id="A0A1B9DL40"/>
<dbReference type="Pfam" id="PF16133">
    <property type="entry name" value="DUF4844"/>
    <property type="match status" value="1"/>
</dbReference>
<dbReference type="STRING" id="551990.SAMN05192550_3326"/>
<comment type="caution">
    <text evidence="2">The sequence shown here is derived from an EMBL/GenBank/DDBJ whole genome shotgun (WGS) entry which is preliminary data.</text>
</comment>
<gene>
    <name evidence="2" type="ORF">FBGL_12690</name>
    <name evidence="1" type="ORF">FGL01_22770</name>
    <name evidence="3" type="ORF">SAMN05192550_3326</name>
</gene>
<dbReference type="EMBL" id="BJVF01000005">
    <property type="protein sequence ID" value="GEL11538.1"/>
    <property type="molecule type" value="Genomic_DNA"/>
</dbReference>
<dbReference type="Proteomes" id="UP000182367">
    <property type="component" value="Unassembled WGS sequence"/>
</dbReference>
<evidence type="ECO:0000313" key="4">
    <source>
        <dbReference type="Proteomes" id="UP000093226"/>
    </source>
</evidence>
<dbReference type="InterPro" id="IPR032301">
    <property type="entry name" value="DUF4844"/>
</dbReference>
<dbReference type="Proteomes" id="UP000093226">
    <property type="component" value="Unassembled WGS sequence"/>
</dbReference>
<organism evidence="2 4">
    <name type="scientific">Flavobacterium glycines</name>
    <dbReference type="NCBI Taxonomy" id="551990"/>
    <lineage>
        <taxon>Bacteria</taxon>
        <taxon>Pseudomonadati</taxon>
        <taxon>Bacteroidota</taxon>
        <taxon>Flavobacteriia</taxon>
        <taxon>Flavobacteriales</taxon>
        <taxon>Flavobacteriaceae</taxon>
        <taxon>Flavobacterium</taxon>
    </lineage>
</organism>
<evidence type="ECO:0000313" key="5">
    <source>
        <dbReference type="Proteomes" id="UP000182367"/>
    </source>
</evidence>